<feature type="binding site" evidence="8">
    <location>
        <position position="109"/>
    </location>
    <ligand>
        <name>FMN</name>
        <dbReference type="ChEBI" id="CHEBI:58210"/>
    </ligand>
</feature>
<dbReference type="GO" id="GO:0005782">
    <property type="term" value="C:peroxisomal matrix"/>
    <property type="evidence" value="ECO:0007669"/>
    <property type="project" value="TreeGrafter"/>
</dbReference>
<dbReference type="FunFam" id="3.20.20.70:FF:000056">
    <property type="entry name" value="hydroxyacid oxidase 2"/>
    <property type="match status" value="1"/>
</dbReference>
<feature type="active site" description="Proton acceptor" evidence="7">
    <location>
        <position position="273"/>
    </location>
</feature>
<keyword evidence="8" id="KW-0288">FMN</keyword>
<accession>A0A9Q1BIS4</accession>
<evidence type="ECO:0000256" key="5">
    <source>
        <dbReference type="ARBA" id="ARBA00029325"/>
    </source>
</evidence>
<comment type="caution">
    <text evidence="10">The sequence shown here is derived from an EMBL/GenBank/DDBJ whole genome shotgun (WGS) entry which is preliminary data.</text>
</comment>
<feature type="binding site" evidence="8">
    <location>
        <position position="273"/>
    </location>
    <ligand>
        <name>glyoxylate</name>
        <dbReference type="ChEBI" id="CHEBI:36655"/>
    </ligand>
</feature>
<evidence type="ECO:0000256" key="3">
    <source>
        <dbReference type="ARBA" id="ARBA00023002"/>
    </source>
</evidence>
<dbReference type="GO" id="GO:0010181">
    <property type="term" value="F:FMN binding"/>
    <property type="evidence" value="ECO:0007669"/>
    <property type="project" value="InterPro"/>
</dbReference>
<evidence type="ECO:0000256" key="7">
    <source>
        <dbReference type="PIRSR" id="PIRSR000138-1"/>
    </source>
</evidence>
<dbReference type="InterPro" id="IPR013785">
    <property type="entry name" value="Aldolase_TIM"/>
</dbReference>
<evidence type="ECO:0000313" key="10">
    <source>
        <dbReference type="EMBL" id="KAJ8027349.1"/>
    </source>
</evidence>
<dbReference type="PANTHER" id="PTHR10578:SF149">
    <property type="entry name" value="2-HYDROXYACID OXIDASE 2"/>
    <property type="match status" value="1"/>
</dbReference>
<name>A0A9Q1BIS4_HOLLE</name>
<dbReference type="PIRSF" id="PIRSF000138">
    <property type="entry name" value="Al-hdrx_acd_dh"/>
    <property type="match status" value="1"/>
</dbReference>
<proteinExistence type="inferred from homology"/>
<dbReference type="AlphaFoldDB" id="A0A9Q1BIS4"/>
<evidence type="ECO:0000313" key="11">
    <source>
        <dbReference type="Proteomes" id="UP001152320"/>
    </source>
</evidence>
<keyword evidence="8" id="KW-0285">Flavoprotein</keyword>
<evidence type="ECO:0000256" key="1">
    <source>
        <dbReference type="ARBA" id="ARBA00001917"/>
    </source>
</evidence>
<feature type="binding site" evidence="8">
    <location>
        <position position="271"/>
    </location>
    <ligand>
        <name>FMN</name>
        <dbReference type="ChEBI" id="CHEBI:58210"/>
    </ligand>
</feature>
<evidence type="ECO:0000256" key="8">
    <source>
        <dbReference type="PIRSR" id="PIRSR000138-2"/>
    </source>
</evidence>
<dbReference type="Pfam" id="PF01070">
    <property type="entry name" value="FMN_dh"/>
    <property type="match status" value="1"/>
</dbReference>
<dbReference type="Gene3D" id="3.20.20.70">
    <property type="entry name" value="Aldolase class I"/>
    <property type="match status" value="1"/>
</dbReference>
<dbReference type="GO" id="GO:0003973">
    <property type="term" value="F:(S)-2-hydroxy-acid oxidase activity"/>
    <property type="evidence" value="ECO:0007669"/>
    <property type="project" value="UniProtKB-EC"/>
</dbReference>
<feature type="binding site" evidence="8">
    <location>
        <begin position="305"/>
        <end position="309"/>
    </location>
    <ligand>
        <name>FMN</name>
        <dbReference type="ChEBI" id="CHEBI:58210"/>
    </ligand>
</feature>
<dbReference type="CDD" id="cd02809">
    <property type="entry name" value="alpha_hydroxyacid_oxid_FMN"/>
    <property type="match status" value="1"/>
</dbReference>
<dbReference type="SUPFAM" id="SSF51395">
    <property type="entry name" value="FMN-linked oxidoreductases"/>
    <property type="match status" value="1"/>
</dbReference>
<dbReference type="PANTHER" id="PTHR10578">
    <property type="entry name" value="S -2-HYDROXY-ACID OXIDASE-RELATED"/>
    <property type="match status" value="1"/>
</dbReference>
<feature type="binding site" evidence="8">
    <location>
        <begin position="80"/>
        <end position="82"/>
    </location>
    <ligand>
        <name>FMN</name>
        <dbReference type="ChEBI" id="CHEBI:58210"/>
    </ligand>
</feature>
<comment type="catalytic activity">
    <reaction evidence="6">
        <text>2-hydroxyoctanoate + O2 = 2-oxooctanoate + H2O2</text>
        <dbReference type="Rhea" id="RHEA:67940"/>
        <dbReference type="ChEBI" id="CHEBI:15379"/>
        <dbReference type="ChEBI" id="CHEBI:16240"/>
        <dbReference type="ChEBI" id="CHEBI:133514"/>
        <dbReference type="ChEBI" id="CHEBI:176689"/>
    </reaction>
    <physiologicalReaction direction="left-to-right" evidence="6">
        <dbReference type="Rhea" id="RHEA:67941"/>
    </physiologicalReaction>
</comment>
<comment type="similarity">
    <text evidence="4">Belongs to the FMN-dependent alpha-hydroxy acid dehydrogenase family.</text>
</comment>
<dbReference type="InterPro" id="IPR000262">
    <property type="entry name" value="FMN-dep_DH"/>
</dbReference>
<gene>
    <name evidence="10" type="ORF">HOLleu_32475</name>
</gene>
<evidence type="ECO:0000259" key="9">
    <source>
        <dbReference type="PROSITE" id="PS51349"/>
    </source>
</evidence>
<feature type="binding site" evidence="8">
    <location>
        <begin position="328"/>
        <end position="329"/>
    </location>
    <ligand>
        <name>FMN</name>
        <dbReference type="ChEBI" id="CHEBI:58210"/>
    </ligand>
</feature>
<dbReference type="SMART" id="SM01240">
    <property type="entry name" value="IMPDH"/>
    <property type="match status" value="1"/>
</dbReference>
<dbReference type="GO" id="GO:0001561">
    <property type="term" value="P:fatty acid alpha-oxidation"/>
    <property type="evidence" value="ECO:0007669"/>
    <property type="project" value="TreeGrafter"/>
</dbReference>
<keyword evidence="11" id="KW-1185">Reference proteome</keyword>
<keyword evidence="3" id="KW-0560">Oxidoreductase</keyword>
<evidence type="ECO:0000256" key="2">
    <source>
        <dbReference type="ARBA" id="ARBA00013087"/>
    </source>
</evidence>
<dbReference type="InterPro" id="IPR012133">
    <property type="entry name" value="Alpha-hydoxy_acid_DH_FMN"/>
</dbReference>
<feature type="binding site" evidence="8">
    <location>
        <position position="133"/>
    </location>
    <ligand>
        <name>glyoxylate</name>
        <dbReference type="ChEBI" id="CHEBI:36655"/>
    </ligand>
</feature>
<comment type="catalytic activity">
    <reaction evidence="5">
        <text>a (2S)-2-hydroxycarboxylate + O2 = a 2-oxocarboxylate + H2O2</text>
        <dbReference type="Rhea" id="RHEA:16789"/>
        <dbReference type="ChEBI" id="CHEBI:15379"/>
        <dbReference type="ChEBI" id="CHEBI:16240"/>
        <dbReference type="ChEBI" id="CHEBI:35179"/>
        <dbReference type="ChEBI" id="CHEBI:58123"/>
        <dbReference type="EC" id="1.1.3.15"/>
    </reaction>
    <physiologicalReaction direction="left-to-right" evidence="5">
        <dbReference type="Rhea" id="RHEA:16790"/>
    </physiologicalReaction>
</comment>
<feature type="binding site" evidence="8">
    <location>
        <position position="276"/>
    </location>
    <ligand>
        <name>glyoxylate</name>
        <dbReference type="ChEBI" id="CHEBI:36655"/>
    </ligand>
</feature>
<dbReference type="EMBL" id="JAIZAY010000016">
    <property type="protein sequence ID" value="KAJ8027349.1"/>
    <property type="molecule type" value="Genomic_DNA"/>
</dbReference>
<feature type="domain" description="FMN hydroxy acid dehydrogenase" evidence="9">
    <location>
        <begin position="1"/>
        <end position="379"/>
    </location>
</feature>
<protein>
    <recommendedName>
        <fullName evidence="2">(S)-2-hydroxy-acid oxidase</fullName>
        <ecNumber evidence="2">1.1.3.15</ecNumber>
    </recommendedName>
</protein>
<evidence type="ECO:0000256" key="4">
    <source>
        <dbReference type="ARBA" id="ARBA00024042"/>
    </source>
</evidence>
<reference evidence="10" key="1">
    <citation type="submission" date="2021-10" db="EMBL/GenBank/DDBJ databases">
        <title>Tropical sea cucumber genome reveals ecological adaptation and Cuvierian tubules defense mechanism.</title>
        <authorList>
            <person name="Chen T."/>
        </authorList>
    </citation>
    <scope>NUCLEOTIDE SEQUENCE</scope>
    <source>
        <strain evidence="10">Nanhai2018</strain>
        <tissue evidence="10">Muscle</tissue>
    </source>
</reference>
<feature type="binding site" evidence="8">
    <location>
        <position position="159"/>
    </location>
    <ligand>
        <name>FMN</name>
        <dbReference type="ChEBI" id="CHEBI:58210"/>
    </ligand>
</feature>
<feature type="binding site" evidence="8">
    <location>
        <position position="249"/>
    </location>
    <ligand>
        <name>FMN</name>
        <dbReference type="ChEBI" id="CHEBI:58210"/>
    </ligand>
</feature>
<evidence type="ECO:0000256" key="6">
    <source>
        <dbReference type="ARBA" id="ARBA00029327"/>
    </source>
</evidence>
<dbReference type="PROSITE" id="PS51349">
    <property type="entry name" value="FMN_HYDROXY_ACID_DH_2"/>
    <property type="match status" value="1"/>
</dbReference>
<comment type="cofactor">
    <cofactor evidence="1">
        <name>FMN</name>
        <dbReference type="ChEBI" id="CHEBI:58210"/>
    </cofactor>
</comment>
<sequence>MPTPGISRVADFEELVRKKLPEFLVDYYATGGGDEQTLEDSRRAFQRYRLMPRVLRSDTNPGISTKLQGHTVTFPLGISPTGLQAAAHPDGEKATAKAVEKAGVPLILSSWSLMTIEEVADSAPNALLWMQIYPFQDRRITTNIVKRAEKSGFKAIVVTVDSPVIGLYARSFRDGLDIPEQFGKRKGRCSIFAFFSVANLEGAPDSIAKAKASGDPFLFGFMHRQVVGNHSWKDIAWIKSLTNLPIILKGILTAESARDAVEAGVQGIIVSTHGGRQLDGVQAPIDALCGVVDAVRGSGVEVYMDGGVRSGRDIFKALAVGAKAVFIGRPAIWGLSYNGADGVKEILDMMKHELSNAMTLCGCKSLAEIDRSRVRHESQLVCKL</sequence>
<dbReference type="OrthoDB" id="25826at2759"/>
<dbReference type="EC" id="1.1.3.15" evidence="2"/>
<feature type="binding site" evidence="8">
    <location>
        <position position="131"/>
    </location>
    <ligand>
        <name>FMN</name>
        <dbReference type="ChEBI" id="CHEBI:58210"/>
    </ligand>
</feature>
<organism evidence="10 11">
    <name type="scientific">Holothuria leucospilota</name>
    <name type="common">Black long sea cucumber</name>
    <name type="synonym">Mertensiothuria leucospilota</name>
    <dbReference type="NCBI Taxonomy" id="206669"/>
    <lineage>
        <taxon>Eukaryota</taxon>
        <taxon>Metazoa</taxon>
        <taxon>Echinodermata</taxon>
        <taxon>Eleutherozoa</taxon>
        <taxon>Echinozoa</taxon>
        <taxon>Holothuroidea</taxon>
        <taxon>Aspidochirotacea</taxon>
        <taxon>Aspidochirotida</taxon>
        <taxon>Holothuriidae</taxon>
        <taxon>Holothuria</taxon>
    </lineage>
</organism>
<dbReference type="InterPro" id="IPR037396">
    <property type="entry name" value="FMN_HAD"/>
</dbReference>
<dbReference type="Proteomes" id="UP001152320">
    <property type="component" value="Chromosome 16"/>
</dbReference>
<feature type="binding site" evidence="8">
    <location>
        <position position="27"/>
    </location>
    <ligand>
        <name>glyoxylate</name>
        <dbReference type="ChEBI" id="CHEBI:36655"/>
    </ligand>
</feature>